<comment type="similarity">
    <text evidence="1">Belongs to the bHLH protein family.</text>
</comment>
<evidence type="ECO:0000256" key="3">
    <source>
        <dbReference type="ARBA" id="ARBA00023163"/>
    </source>
</evidence>
<keyword evidence="3" id="KW-0804">Transcription</keyword>
<evidence type="ECO:0000313" key="7">
    <source>
        <dbReference type="EMBL" id="KAG6520251.1"/>
    </source>
</evidence>
<dbReference type="SUPFAM" id="SSF47459">
    <property type="entry name" value="HLH, helix-loop-helix DNA-binding domain"/>
    <property type="match status" value="1"/>
</dbReference>
<keyword evidence="8" id="KW-1185">Reference proteome</keyword>
<feature type="region of interest" description="Disordered" evidence="5">
    <location>
        <begin position="41"/>
        <end position="70"/>
    </location>
</feature>
<dbReference type="InterPro" id="IPR052610">
    <property type="entry name" value="bHLH_transcription_regulator"/>
</dbReference>
<name>A0A8J5HRW8_ZINOF</name>
<dbReference type="Proteomes" id="UP000734854">
    <property type="component" value="Unassembled WGS sequence"/>
</dbReference>
<feature type="compositionally biased region" description="Low complexity" evidence="5">
    <location>
        <begin position="46"/>
        <end position="64"/>
    </location>
</feature>
<organism evidence="7 8">
    <name type="scientific">Zingiber officinale</name>
    <name type="common">Ginger</name>
    <name type="synonym">Amomum zingiber</name>
    <dbReference type="NCBI Taxonomy" id="94328"/>
    <lineage>
        <taxon>Eukaryota</taxon>
        <taxon>Viridiplantae</taxon>
        <taxon>Streptophyta</taxon>
        <taxon>Embryophyta</taxon>
        <taxon>Tracheophyta</taxon>
        <taxon>Spermatophyta</taxon>
        <taxon>Magnoliopsida</taxon>
        <taxon>Liliopsida</taxon>
        <taxon>Zingiberales</taxon>
        <taxon>Zingiberaceae</taxon>
        <taxon>Zingiber</taxon>
    </lineage>
</organism>
<gene>
    <name evidence="7" type="ORF">ZIOFF_017289</name>
</gene>
<dbReference type="SMART" id="SM00353">
    <property type="entry name" value="HLH"/>
    <property type="match status" value="1"/>
</dbReference>
<sequence length="306" mass="33827">MEALASSLYCDMDLQGMDHSQFDQWELTALDHEFNAAQHLESWPQKTAKTRSWSSSTSTTTTTKLNSAPLPDAAASGPMILSFASPDLTFYGDLAPELNEEMEVLVATGDLKRSFDTMLGQGPKRGRTASHNQEHILAERKRREKLSQRFVALSAIVPGLKKMDKASVLGDAIKYLKQLQEKVQSLEDQIAKRSIESAVLVKKSHLCNYGDSSSGNENSNESHGESLPQIEARVCAKSILIKIHCENHKGALVRAISEIEKLHLSVTTTSVMAFTRASLDITMDEEFSMTVKDLVKQLSSACRQLK</sequence>
<dbReference type="PROSITE" id="PS50888">
    <property type="entry name" value="BHLH"/>
    <property type="match status" value="1"/>
</dbReference>
<evidence type="ECO:0000256" key="5">
    <source>
        <dbReference type="SAM" id="MobiDB-lite"/>
    </source>
</evidence>
<protein>
    <recommendedName>
        <fullName evidence="6">BHLH domain-containing protein</fullName>
    </recommendedName>
</protein>
<keyword evidence="2" id="KW-0805">Transcription regulation</keyword>
<dbReference type="CDD" id="cd11452">
    <property type="entry name" value="bHLH_AtNAI1_like"/>
    <property type="match status" value="1"/>
</dbReference>
<evidence type="ECO:0000256" key="2">
    <source>
        <dbReference type="ARBA" id="ARBA00023015"/>
    </source>
</evidence>
<reference evidence="7 8" key="1">
    <citation type="submission" date="2020-08" db="EMBL/GenBank/DDBJ databases">
        <title>Plant Genome Project.</title>
        <authorList>
            <person name="Zhang R.-G."/>
        </authorList>
    </citation>
    <scope>NUCLEOTIDE SEQUENCE [LARGE SCALE GENOMIC DNA]</scope>
    <source>
        <tissue evidence="7">Rhizome</tissue>
    </source>
</reference>
<evidence type="ECO:0000256" key="1">
    <source>
        <dbReference type="ARBA" id="ARBA00005510"/>
    </source>
</evidence>
<evidence type="ECO:0000259" key="6">
    <source>
        <dbReference type="PROSITE" id="PS50888"/>
    </source>
</evidence>
<dbReference type="AlphaFoldDB" id="A0A8J5HRW8"/>
<dbReference type="PANTHER" id="PTHR45959">
    <property type="entry name" value="BHLH TRANSCRIPTION FACTOR"/>
    <property type="match status" value="1"/>
</dbReference>
<dbReference type="InterPro" id="IPR011598">
    <property type="entry name" value="bHLH_dom"/>
</dbReference>
<dbReference type="EMBL" id="JACMSC010000005">
    <property type="protein sequence ID" value="KAG6520251.1"/>
    <property type="molecule type" value="Genomic_DNA"/>
</dbReference>
<accession>A0A8J5HRW8</accession>
<comment type="caution">
    <text evidence="7">The sequence shown here is derived from an EMBL/GenBank/DDBJ whole genome shotgun (WGS) entry which is preliminary data.</text>
</comment>
<keyword evidence="4" id="KW-0175">Coiled coil</keyword>
<dbReference type="GO" id="GO:0046983">
    <property type="term" value="F:protein dimerization activity"/>
    <property type="evidence" value="ECO:0007669"/>
    <property type="project" value="InterPro"/>
</dbReference>
<feature type="coiled-coil region" evidence="4">
    <location>
        <begin position="169"/>
        <end position="196"/>
    </location>
</feature>
<proteinExistence type="inferred from homology"/>
<dbReference type="Gene3D" id="4.10.280.10">
    <property type="entry name" value="Helix-loop-helix DNA-binding domain"/>
    <property type="match status" value="1"/>
</dbReference>
<feature type="domain" description="BHLH" evidence="6">
    <location>
        <begin position="130"/>
        <end position="179"/>
    </location>
</feature>
<dbReference type="PANTHER" id="PTHR45959:SF2">
    <property type="entry name" value="BHLH TRANSCRIPTION FACTOR"/>
    <property type="match status" value="1"/>
</dbReference>
<dbReference type="Pfam" id="PF00010">
    <property type="entry name" value="HLH"/>
    <property type="match status" value="1"/>
</dbReference>
<dbReference type="InterPro" id="IPR036638">
    <property type="entry name" value="HLH_DNA-bd_sf"/>
</dbReference>
<evidence type="ECO:0000313" key="8">
    <source>
        <dbReference type="Proteomes" id="UP000734854"/>
    </source>
</evidence>
<evidence type="ECO:0000256" key="4">
    <source>
        <dbReference type="SAM" id="Coils"/>
    </source>
</evidence>